<gene>
    <name evidence="1" type="ORF">HLV39_14850</name>
</gene>
<organism evidence="1 2">
    <name type="scientific">Marinobacter adhaerens</name>
    <dbReference type="NCBI Taxonomy" id="1033846"/>
    <lineage>
        <taxon>Bacteria</taxon>
        <taxon>Pseudomonadati</taxon>
        <taxon>Pseudomonadota</taxon>
        <taxon>Gammaproteobacteria</taxon>
        <taxon>Pseudomonadales</taxon>
        <taxon>Marinobacteraceae</taxon>
        <taxon>Marinobacter</taxon>
    </lineage>
</organism>
<protein>
    <recommendedName>
        <fullName evidence="3">SPOR domain-containing protein</fullName>
    </recommendedName>
</protein>
<evidence type="ECO:0008006" key="3">
    <source>
        <dbReference type="Google" id="ProtNLM"/>
    </source>
</evidence>
<name>A0A851HSV8_9GAMM</name>
<keyword evidence="2" id="KW-1185">Reference proteome</keyword>
<comment type="caution">
    <text evidence="1">The sequence shown here is derived from an EMBL/GenBank/DDBJ whole genome shotgun (WGS) entry which is preliminary data.</text>
</comment>
<reference evidence="1 2" key="1">
    <citation type="submission" date="2020-03" db="EMBL/GenBank/DDBJ databases">
        <title>Metagenomic, metatranscriptomic, and metabolomic analyses revealed the key microbes and metabolic features during the fermentation of ganjang, Korean traditional soy sauce.</title>
        <authorList>
            <person name="Chun B.H."/>
            <person name="Jeon C.O."/>
        </authorList>
    </citation>
    <scope>NUCLEOTIDE SEQUENCE [LARGE SCALE GENOMIC DNA]</scope>
    <source>
        <strain evidence="1 2">KG14</strain>
    </source>
</reference>
<sequence>MRTLAVLVLLLNITLWYVAAHLPESDDKSAAGSGSLPRVTSLKLTGKGGALSPEAATVSCVALGWFESRADAKKLAEGDTGLSSGHYEVFEGEQALPPLHWVLIPPQPHPVAQIELQELEAKGVDAYLVTEGENRNAISLGLFESREAAISMLEEKKQKNLNAVLAKFTRNQVSYGLSFEVRSDSARAKAEELASARGTNFDFIEINECKGLAKSENTP</sequence>
<dbReference type="EMBL" id="JABEVQ010000008">
    <property type="protein sequence ID" value="NWN92769.1"/>
    <property type="molecule type" value="Genomic_DNA"/>
</dbReference>
<dbReference type="Proteomes" id="UP000536442">
    <property type="component" value="Unassembled WGS sequence"/>
</dbReference>
<dbReference type="AlphaFoldDB" id="A0A851HSV8"/>
<evidence type="ECO:0000313" key="1">
    <source>
        <dbReference type="EMBL" id="NWN92769.1"/>
    </source>
</evidence>
<proteinExistence type="predicted"/>
<evidence type="ECO:0000313" key="2">
    <source>
        <dbReference type="Proteomes" id="UP000536442"/>
    </source>
</evidence>
<accession>A0A851HSV8</accession>